<dbReference type="Pfam" id="PF00076">
    <property type="entry name" value="RRM_1"/>
    <property type="match status" value="1"/>
</dbReference>
<dbReference type="PANTHER" id="PTHR48034">
    <property type="entry name" value="TRANSFORMER-2 SEX-DETERMINING PROTEIN-RELATED"/>
    <property type="match status" value="1"/>
</dbReference>
<sequence>MASDPGGSRYAKGERVHHRAPDVSGTFSVRVLNLPWDAMKEEVYFTFEKFGAIEDVHLPKDAGGRPKGFAFVRFRDLQSAEEAIQRLDGKPFLGRGRMVRDARTMKVHQCKLTKGGELTEGGLEGEHERSILRALGGSRDGRDDGRPMKPEATSSHYRRDSERHRQRQRVMSELDREGRECWEGEHRGGRRMERERSPPRERRRDREGGGRPRDRRHGWGRRRGDEGRGGGRH</sequence>
<evidence type="ECO:0000256" key="1">
    <source>
        <dbReference type="PROSITE-ProRule" id="PRU00176"/>
    </source>
</evidence>
<dbReference type="GO" id="GO:0003723">
    <property type="term" value="F:RNA binding"/>
    <property type="evidence" value="ECO:0007669"/>
    <property type="project" value="UniProtKB-UniRule"/>
</dbReference>
<proteinExistence type="predicted"/>
<dbReference type="PROSITE" id="PS50102">
    <property type="entry name" value="RRM"/>
    <property type="match status" value="1"/>
</dbReference>
<evidence type="ECO:0000259" key="3">
    <source>
        <dbReference type="PROSITE" id="PS50102"/>
    </source>
</evidence>
<keyword evidence="1" id="KW-0694">RNA-binding</keyword>
<dbReference type="SMART" id="SM00360">
    <property type="entry name" value="RRM"/>
    <property type="match status" value="1"/>
</dbReference>
<evidence type="ECO:0000313" key="5">
    <source>
        <dbReference type="Proteomes" id="UP001472866"/>
    </source>
</evidence>
<dbReference type="Gene3D" id="3.30.70.330">
    <property type="match status" value="1"/>
</dbReference>
<dbReference type="InterPro" id="IPR035979">
    <property type="entry name" value="RBD_domain_sf"/>
</dbReference>
<dbReference type="InterPro" id="IPR000504">
    <property type="entry name" value="RRM_dom"/>
</dbReference>
<dbReference type="CDD" id="cd00590">
    <property type="entry name" value="RRM_SF"/>
    <property type="match status" value="1"/>
</dbReference>
<protein>
    <submittedName>
        <fullName evidence="4">Splicing factor</fullName>
    </submittedName>
</protein>
<feature type="compositionally biased region" description="Basic and acidic residues" evidence="2">
    <location>
        <begin position="222"/>
        <end position="233"/>
    </location>
</feature>
<dbReference type="InterPro" id="IPR050441">
    <property type="entry name" value="RBM"/>
</dbReference>
<dbReference type="Proteomes" id="UP001472866">
    <property type="component" value="Chromosome 15"/>
</dbReference>
<dbReference type="SUPFAM" id="SSF54928">
    <property type="entry name" value="RNA-binding domain, RBD"/>
    <property type="match status" value="1"/>
</dbReference>
<feature type="region of interest" description="Disordered" evidence="2">
    <location>
        <begin position="134"/>
        <end position="233"/>
    </location>
</feature>
<feature type="compositionally biased region" description="Basic and acidic residues" evidence="2">
    <location>
        <begin position="170"/>
        <end position="212"/>
    </location>
</feature>
<reference evidence="4 5" key="1">
    <citation type="submission" date="2024-03" db="EMBL/GenBank/DDBJ databases">
        <title>Complete genome sequence of the green alga Chloropicon roscoffensis RCC1871.</title>
        <authorList>
            <person name="Lemieux C."/>
            <person name="Pombert J.-F."/>
            <person name="Otis C."/>
            <person name="Turmel M."/>
        </authorList>
    </citation>
    <scope>NUCLEOTIDE SEQUENCE [LARGE SCALE GENOMIC DNA]</scope>
    <source>
        <strain evidence="4 5">RCC1871</strain>
    </source>
</reference>
<evidence type="ECO:0000313" key="4">
    <source>
        <dbReference type="EMBL" id="WZN66466.1"/>
    </source>
</evidence>
<keyword evidence="5" id="KW-1185">Reference proteome</keyword>
<accession>A0AAX4PKN1</accession>
<gene>
    <name evidence="4" type="ORF">HKI87_15g80330</name>
</gene>
<feature type="compositionally biased region" description="Basic and acidic residues" evidence="2">
    <location>
        <begin position="139"/>
        <end position="149"/>
    </location>
</feature>
<dbReference type="InterPro" id="IPR012677">
    <property type="entry name" value="Nucleotide-bd_a/b_plait_sf"/>
</dbReference>
<evidence type="ECO:0000256" key="2">
    <source>
        <dbReference type="SAM" id="MobiDB-lite"/>
    </source>
</evidence>
<name>A0AAX4PKN1_9CHLO</name>
<feature type="domain" description="RRM" evidence="3">
    <location>
        <begin position="27"/>
        <end position="104"/>
    </location>
</feature>
<dbReference type="EMBL" id="CP151515">
    <property type="protein sequence ID" value="WZN66466.1"/>
    <property type="molecule type" value="Genomic_DNA"/>
</dbReference>
<dbReference type="AlphaFoldDB" id="A0AAX4PKN1"/>
<organism evidence="4 5">
    <name type="scientific">Chloropicon roscoffensis</name>
    <dbReference type="NCBI Taxonomy" id="1461544"/>
    <lineage>
        <taxon>Eukaryota</taxon>
        <taxon>Viridiplantae</taxon>
        <taxon>Chlorophyta</taxon>
        <taxon>Chloropicophyceae</taxon>
        <taxon>Chloropicales</taxon>
        <taxon>Chloropicaceae</taxon>
        <taxon>Chloropicon</taxon>
    </lineage>
</organism>